<dbReference type="InterPro" id="IPR036770">
    <property type="entry name" value="Ankyrin_rpt-contain_sf"/>
</dbReference>
<feature type="repeat" description="ANK" evidence="3">
    <location>
        <begin position="341"/>
        <end position="373"/>
    </location>
</feature>
<feature type="repeat" description="ANK" evidence="3">
    <location>
        <begin position="526"/>
        <end position="558"/>
    </location>
</feature>
<dbReference type="Proteomes" id="UP000297527">
    <property type="component" value="Unassembled WGS sequence"/>
</dbReference>
<feature type="repeat" description="ANK" evidence="3">
    <location>
        <begin position="373"/>
        <end position="405"/>
    </location>
</feature>
<name>A0A4Z1HAC6_9HELO</name>
<dbReference type="EMBL" id="PQXN01000348">
    <property type="protein sequence ID" value="TGO46014.1"/>
    <property type="molecule type" value="Genomic_DNA"/>
</dbReference>
<dbReference type="InterPro" id="IPR002110">
    <property type="entry name" value="Ankyrin_rpt"/>
</dbReference>
<protein>
    <submittedName>
        <fullName evidence="4">Uncharacterized protein</fullName>
    </submittedName>
</protein>
<dbReference type="AlphaFoldDB" id="A0A4Z1HAC6"/>
<dbReference type="SMART" id="SM00248">
    <property type="entry name" value="ANK"/>
    <property type="match status" value="10"/>
</dbReference>
<proteinExistence type="predicted"/>
<keyword evidence="5" id="KW-1185">Reference proteome</keyword>
<dbReference type="PROSITE" id="PS50297">
    <property type="entry name" value="ANK_REP_REGION"/>
    <property type="match status" value="4"/>
</dbReference>
<accession>A0A4Z1HAC6</accession>
<organism evidence="4 5">
    <name type="scientific">Botryotinia convoluta</name>
    <dbReference type="NCBI Taxonomy" id="54673"/>
    <lineage>
        <taxon>Eukaryota</taxon>
        <taxon>Fungi</taxon>
        <taxon>Dikarya</taxon>
        <taxon>Ascomycota</taxon>
        <taxon>Pezizomycotina</taxon>
        <taxon>Leotiomycetes</taxon>
        <taxon>Helotiales</taxon>
        <taxon>Sclerotiniaceae</taxon>
        <taxon>Botryotinia</taxon>
    </lineage>
</organism>
<evidence type="ECO:0000256" key="1">
    <source>
        <dbReference type="ARBA" id="ARBA00022737"/>
    </source>
</evidence>
<dbReference type="PROSITE" id="PS50088">
    <property type="entry name" value="ANK_REPEAT"/>
    <property type="match status" value="4"/>
</dbReference>
<dbReference type="Pfam" id="PF12796">
    <property type="entry name" value="Ank_2"/>
    <property type="match status" value="4"/>
</dbReference>
<keyword evidence="2 3" id="KW-0040">ANK repeat</keyword>
<evidence type="ECO:0000256" key="3">
    <source>
        <dbReference type="PROSITE-ProRule" id="PRU00023"/>
    </source>
</evidence>
<sequence length="583" mass="64063">MADMVRARYDDTNEEYNVDDDNEKFDNCLARTKDFTNDEVQTYNGASTSLLLANKLNTTALEMFFGKPNLFCNPAFQSFDIEIGLLLLSAASIDQLNKILINGHSLLQSSLCWGEDRLILALLGLGVDTISPDERTPPRTALEMLCIHGSRNKSVIDKIIMNHVDKTTLNPYGSTMLRLACICRQINIFEELLHAGWKTDVSNQDGKPLILQAIESGGTEMVNLLLEHGSILLDKYLYRSTREFSLSTARNAMMCQLLNENAINNWHQEATMSFWGQFLPEISTMKTRYSSPPSSGTTQWLFVAKERVTPLHIAFFNGNETVIQYALDFGNNVNINLAASFGTTPLFFAVYGGKIRNMEVLLSRGADVSKSPSKATLLHLAAARGDEPTVRLLLQYGADIQARDYMGRTPISVAFDLGYKGVVNILKCNLARSSSSIVIYLIPELELVQGDNFVSPATEEAIRCRDLGTLKSLLQNGYSLEGSCYCGCSPLLVALTVAGKEVSQLLAEAGASLGGVVVCPIPRRTAGFTPLHLAALYGNEQLLENFIEIGQPSSVQSVHPLHIAAYSGYSACVRILLSHDFDG</sequence>
<dbReference type="PANTHER" id="PTHR24198:SF165">
    <property type="entry name" value="ANKYRIN REPEAT-CONTAINING PROTEIN-RELATED"/>
    <property type="match status" value="1"/>
</dbReference>
<evidence type="ECO:0000313" key="5">
    <source>
        <dbReference type="Proteomes" id="UP000297527"/>
    </source>
</evidence>
<evidence type="ECO:0000256" key="2">
    <source>
        <dbReference type="ARBA" id="ARBA00023043"/>
    </source>
</evidence>
<gene>
    <name evidence="4" type="ORF">BCON_0350g00100</name>
</gene>
<dbReference type="PANTHER" id="PTHR24198">
    <property type="entry name" value="ANKYRIN REPEAT AND PROTEIN KINASE DOMAIN-CONTAINING PROTEIN"/>
    <property type="match status" value="1"/>
</dbReference>
<dbReference type="SUPFAM" id="SSF48403">
    <property type="entry name" value="Ankyrin repeat"/>
    <property type="match status" value="2"/>
</dbReference>
<comment type="caution">
    <text evidence="4">The sequence shown here is derived from an EMBL/GenBank/DDBJ whole genome shotgun (WGS) entry which is preliminary data.</text>
</comment>
<dbReference type="Gene3D" id="1.25.40.20">
    <property type="entry name" value="Ankyrin repeat-containing domain"/>
    <property type="match status" value="3"/>
</dbReference>
<evidence type="ECO:0000313" key="4">
    <source>
        <dbReference type="EMBL" id="TGO46014.1"/>
    </source>
</evidence>
<feature type="repeat" description="ANK" evidence="3">
    <location>
        <begin position="306"/>
        <end position="338"/>
    </location>
</feature>
<keyword evidence="1" id="KW-0677">Repeat</keyword>
<reference evidence="4 5" key="1">
    <citation type="submission" date="2017-12" db="EMBL/GenBank/DDBJ databases">
        <title>Comparative genomics of Botrytis spp.</title>
        <authorList>
            <person name="Valero-Jimenez C.A."/>
            <person name="Tapia P."/>
            <person name="Veloso J."/>
            <person name="Silva-Moreno E."/>
            <person name="Staats M."/>
            <person name="Valdes J.H."/>
            <person name="Van Kan J.A.L."/>
        </authorList>
    </citation>
    <scope>NUCLEOTIDE SEQUENCE [LARGE SCALE GENOMIC DNA]</scope>
    <source>
        <strain evidence="4 5">MUCL11595</strain>
    </source>
</reference>
<dbReference type="OrthoDB" id="1577640at2759"/>